<dbReference type="STRING" id="337451.A0A3S3MZF0"/>
<reference evidence="2 3" key="1">
    <citation type="journal article" date="2019" name="Nat. Plants">
        <title>Stout camphor tree genome fills gaps in understanding of flowering plant genome evolution.</title>
        <authorList>
            <person name="Chaw S.M."/>
            <person name="Liu Y.C."/>
            <person name="Wu Y.W."/>
            <person name="Wang H.Y."/>
            <person name="Lin C.I."/>
            <person name="Wu C.S."/>
            <person name="Ke H.M."/>
            <person name="Chang L.Y."/>
            <person name="Hsu C.Y."/>
            <person name="Yang H.T."/>
            <person name="Sudianto E."/>
            <person name="Hsu M.H."/>
            <person name="Wu K.P."/>
            <person name="Wang L.N."/>
            <person name="Leebens-Mack J.H."/>
            <person name="Tsai I.J."/>
        </authorList>
    </citation>
    <scope>NUCLEOTIDE SEQUENCE [LARGE SCALE GENOMIC DNA]</scope>
    <source>
        <strain evidence="3">cv. Chaw 1501</strain>
        <tissue evidence="2">Young leaves</tissue>
    </source>
</reference>
<evidence type="ECO:0000256" key="1">
    <source>
        <dbReference type="SAM" id="Phobius"/>
    </source>
</evidence>
<protein>
    <submittedName>
        <fullName evidence="2">UPF0481-like protein</fullName>
    </submittedName>
</protein>
<comment type="caution">
    <text evidence="2">The sequence shown here is derived from an EMBL/GenBank/DDBJ whole genome shotgun (WGS) entry which is preliminary data.</text>
</comment>
<dbReference type="PANTHER" id="PTHR31170:SF25">
    <property type="entry name" value="BNAA09G04570D PROTEIN"/>
    <property type="match status" value="1"/>
</dbReference>
<name>A0A3S3MZF0_9MAGN</name>
<keyword evidence="1" id="KW-1133">Transmembrane helix</keyword>
<feature type="transmembrane region" description="Helical" evidence="1">
    <location>
        <begin position="429"/>
        <end position="453"/>
    </location>
</feature>
<evidence type="ECO:0000313" key="3">
    <source>
        <dbReference type="Proteomes" id="UP000283530"/>
    </source>
</evidence>
<keyword evidence="3" id="KW-1185">Reference proteome</keyword>
<dbReference type="Pfam" id="PF03140">
    <property type="entry name" value="DUF247"/>
    <property type="match status" value="1"/>
</dbReference>
<proteinExistence type="predicted"/>
<organism evidence="2 3">
    <name type="scientific">Cinnamomum micranthum f. kanehirae</name>
    <dbReference type="NCBI Taxonomy" id="337451"/>
    <lineage>
        <taxon>Eukaryota</taxon>
        <taxon>Viridiplantae</taxon>
        <taxon>Streptophyta</taxon>
        <taxon>Embryophyta</taxon>
        <taxon>Tracheophyta</taxon>
        <taxon>Spermatophyta</taxon>
        <taxon>Magnoliopsida</taxon>
        <taxon>Magnoliidae</taxon>
        <taxon>Laurales</taxon>
        <taxon>Lauraceae</taxon>
        <taxon>Cinnamomum</taxon>
    </lineage>
</organism>
<sequence length="460" mass="53378">MTEVTYGADAIALDIEGLKDDFQDCVGYISSPLSDDGEEALHSFKREDLDPNLVSSIIGKSLVEPKIMKASYDSKSCSIYRVPYWLRKDNGEVYDPQFISIGPFHYEKREDKLRAMEEHKWRYLHDILSRKPRGWLEDCLATVKGLEQKARNCYSEVITTLDSNSFVEMMVLDGCFIVELFRKSRLKDYDFIVRLEWVKKALYYDLLLLENQIPFFILQRLSILIDGEHPPFAESAFKFLMDDFTTVPGGRIRHLLDLQHASYYIPFPNEHRDPSEIPRIPCASKLKEKGIRFRKRDADILEIKFENGVIDIPNIEIWGKTKILFLNLIALEQSIPRSQKPFTTHAFFMDCLIDTAKDVEILCQEGIISNSLGNEELVASLFNNMTREVVIFTYDFYLSDVFDKINQYSARTWPKLRASLVHDYFNNPWAIISFFAALLLLLLTMTQTFFASFPKFAFGK</sequence>
<dbReference type="Proteomes" id="UP000283530">
    <property type="component" value="Unassembled WGS sequence"/>
</dbReference>
<evidence type="ECO:0000313" key="2">
    <source>
        <dbReference type="EMBL" id="RWR92930.1"/>
    </source>
</evidence>
<dbReference type="EMBL" id="QPKB01000009">
    <property type="protein sequence ID" value="RWR92930.1"/>
    <property type="molecule type" value="Genomic_DNA"/>
</dbReference>
<dbReference type="InterPro" id="IPR004158">
    <property type="entry name" value="DUF247_pln"/>
</dbReference>
<keyword evidence="1" id="KW-0812">Transmembrane</keyword>
<dbReference type="AlphaFoldDB" id="A0A3S3MZF0"/>
<accession>A0A3S3MZF0</accession>
<dbReference type="OrthoDB" id="672127at2759"/>
<keyword evidence="1" id="KW-0472">Membrane</keyword>
<gene>
    <name evidence="2" type="ORF">CKAN_02215700</name>
</gene>
<dbReference type="PANTHER" id="PTHR31170">
    <property type="entry name" value="BNAC04G53230D PROTEIN"/>
    <property type="match status" value="1"/>
</dbReference>